<dbReference type="InterPro" id="IPR013761">
    <property type="entry name" value="SAM/pointed_sf"/>
</dbReference>
<feature type="region of interest" description="Disordered" evidence="3">
    <location>
        <begin position="482"/>
        <end position="542"/>
    </location>
</feature>
<dbReference type="PANTHER" id="PTHR13833:SF71">
    <property type="entry name" value="NHL DOMAIN-CONTAINING PROTEIN"/>
    <property type="match status" value="1"/>
</dbReference>
<feature type="repeat" description="NHL" evidence="2">
    <location>
        <begin position="1"/>
        <end position="36"/>
    </location>
</feature>
<evidence type="ECO:0000256" key="1">
    <source>
        <dbReference type="ARBA" id="ARBA00022737"/>
    </source>
</evidence>
<accession>A0A6B2KZI0</accession>
<evidence type="ECO:0000313" key="5">
    <source>
        <dbReference type="EMBL" id="NDV30173.1"/>
    </source>
</evidence>
<feature type="compositionally biased region" description="Pro residues" evidence="3">
    <location>
        <begin position="495"/>
        <end position="506"/>
    </location>
</feature>
<dbReference type="Pfam" id="PF01436">
    <property type="entry name" value="NHL"/>
    <property type="match status" value="2"/>
</dbReference>
<dbReference type="SUPFAM" id="SSF56399">
    <property type="entry name" value="ADP-ribosylation"/>
    <property type="match status" value="1"/>
</dbReference>
<evidence type="ECO:0000256" key="2">
    <source>
        <dbReference type="PROSITE-ProRule" id="PRU00504"/>
    </source>
</evidence>
<name>A0A6B2KZI0_9EUKA</name>
<dbReference type="PROSITE" id="PS51125">
    <property type="entry name" value="NHL"/>
    <property type="match status" value="2"/>
</dbReference>
<feature type="repeat" description="NHL" evidence="2">
    <location>
        <begin position="58"/>
        <end position="89"/>
    </location>
</feature>
<feature type="domain" description="PARP catalytic" evidence="4">
    <location>
        <begin position="303"/>
        <end position="473"/>
    </location>
</feature>
<dbReference type="SUPFAM" id="SSF101898">
    <property type="entry name" value="NHL repeat"/>
    <property type="match status" value="1"/>
</dbReference>
<dbReference type="EMBL" id="GIBP01001204">
    <property type="protein sequence ID" value="NDV30173.1"/>
    <property type="molecule type" value="Transcribed_RNA"/>
</dbReference>
<dbReference type="InterPro" id="IPR011042">
    <property type="entry name" value="6-blade_b-propeller_TolB-like"/>
</dbReference>
<reference evidence="5" key="1">
    <citation type="journal article" date="2020" name="J. Eukaryot. Microbiol.">
        <title>De novo Sequencing, Assembly and Annotation of the Transcriptome for the Free-Living Testate Amoeba Arcella intermedia.</title>
        <authorList>
            <person name="Ribeiro G.M."/>
            <person name="Porfirio-Sousa A.L."/>
            <person name="Maurer-Alcala X.X."/>
            <person name="Katz L.A."/>
            <person name="Lahr D.J.G."/>
        </authorList>
    </citation>
    <scope>NUCLEOTIDE SEQUENCE</scope>
</reference>
<evidence type="ECO:0000256" key="3">
    <source>
        <dbReference type="SAM" id="MobiDB-lite"/>
    </source>
</evidence>
<dbReference type="PANTHER" id="PTHR13833">
    <property type="match status" value="1"/>
</dbReference>
<dbReference type="Gene3D" id="3.90.228.10">
    <property type="match status" value="1"/>
</dbReference>
<dbReference type="SUPFAM" id="SSF47769">
    <property type="entry name" value="SAM/Pointed domain"/>
    <property type="match status" value="1"/>
</dbReference>
<feature type="compositionally biased region" description="Low complexity" evidence="3">
    <location>
        <begin position="482"/>
        <end position="494"/>
    </location>
</feature>
<dbReference type="InterPro" id="IPR012317">
    <property type="entry name" value="Poly(ADP-ribose)pol_cat_dom"/>
</dbReference>
<dbReference type="InterPro" id="IPR001258">
    <property type="entry name" value="NHL_repeat"/>
</dbReference>
<proteinExistence type="predicted"/>
<protein>
    <recommendedName>
        <fullName evidence="4">PARP catalytic domain-containing protein</fullName>
    </recommendedName>
</protein>
<dbReference type="Gene3D" id="1.10.150.50">
    <property type="entry name" value="Transcription Factor, Ets-1"/>
    <property type="match status" value="1"/>
</dbReference>
<feature type="compositionally biased region" description="Polar residues" evidence="3">
    <location>
        <begin position="513"/>
        <end position="533"/>
    </location>
</feature>
<keyword evidence="1" id="KW-0677">Repeat</keyword>
<dbReference type="GO" id="GO:0003950">
    <property type="term" value="F:NAD+ poly-ADP-ribosyltransferase activity"/>
    <property type="evidence" value="ECO:0007669"/>
    <property type="project" value="InterPro"/>
</dbReference>
<dbReference type="Gene3D" id="2.120.10.30">
    <property type="entry name" value="TolB, C-terminal domain"/>
    <property type="match status" value="2"/>
</dbReference>
<feature type="region of interest" description="Disordered" evidence="3">
    <location>
        <begin position="180"/>
        <end position="203"/>
    </location>
</feature>
<dbReference type="Pfam" id="PF00644">
    <property type="entry name" value="PARP"/>
    <property type="match status" value="1"/>
</dbReference>
<sequence>MEAQFKSPHGLALTLDDGSIIVADTQNHAIRKIRQNKVTTVAGGNGEGYADGPGRLAQFSNPHSVAVDSSNNIYVADSENNRLRKIDCQGNVTTFAGSGEDENVDGNGTSAGLSFPCCVRFVEGKLMVLTGDCLRVVEMDGTVMTLCTEIEGSPESFAVDPNGDIYVVRTQDHQIIRQRDPRNPLTDTPEVPQTPLGTPLLAGGGAGVTPYSSNFTGDLYPLSDDFTIDAERGIMTAPLLLSHPALAHLVEFMKSSPGFPYEIVRCEAVLNPGENRVFLGQIEKCEAKKKTPAFQVKWDPEDGSVQEIERRKKYLEHYLSHEHNKCLLHHNRNVHIVRLYHGTNTSTAHSITQTGFAALATLDQGWFGRAIYCADNPLYAAQYCKPDPCLIISDCILFNPYVVIDSDAPQCDSPSEFRFYGKPPVRNFYSHIVPVVPCGILDYRPPRGGQEAEATEYAFFQENQIIPKILVYLRNKKGGVLPSAASETSSAAPETPSPAPATPSPDPSRHSTDPSGSSTDGMTPTPAQMTDKNQMGGPSYLTKPVKEWRVGDVIDWLSPARISNFEQVKKVIEAEGLDGIILIDTSVSTDELVSLFKLSAFGDNRKLKMAIDTLRKGSVTY</sequence>
<dbReference type="AlphaFoldDB" id="A0A6B2KZI0"/>
<organism evidence="5">
    <name type="scientific">Arcella intermedia</name>
    <dbReference type="NCBI Taxonomy" id="1963864"/>
    <lineage>
        <taxon>Eukaryota</taxon>
        <taxon>Amoebozoa</taxon>
        <taxon>Tubulinea</taxon>
        <taxon>Elardia</taxon>
        <taxon>Arcellinida</taxon>
        <taxon>Sphaerothecina</taxon>
        <taxon>Arcellidae</taxon>
        <taxon>Arcella</taxon>
    </lineage>
</organism>
<evidence type="ECO:0000259" key="4">
    <source>
        <dbReference type="Pfam" id="PF00644"/>
    </source>
</evidence>